<organism evidence="3">
    <name type="scientific">Candidatus Kentrum sp. UNK</name>
    <dbReference type="NCBI Taxonomy" id="2126344"/>
    <lineage>
        <taxon>Bacteria</taxon>
        <taxon>Pseudomonadati</taxon>
        <taxon>Pseudomonadota</taxon>
        <taxon>Gammaproteobacteria</taxon>
        <taxon>Candidatus Kentrum</taxon>
    </lineage>
</organism>
<dbReference type="InterPro" id="IPR041667">
    <property type="entry name" value="Cupin_8"/>
</dbReference>
<proteinExistence type="predicted"/>
<dbReference type="PANTHER" id="PTHR12461:SF105">
    <property type="entry name" value="HYPOXIA-INDUCIBLE FACTOR 1-ALPHA INHIBITOR"/>
    <property type="match status" value="1"/>
</dbReference>
<dbReference type="PANTHER" id="PTHR12461">
    <property type="entry name" value="HYPOXIA-INDUCIBLE FACTOR 1 ALPHA INHIBITOR-RELATED"/>
    <property type="match status" value="1"/>
</dbReference>
<evidence type="ECO:0000313" key="2">
    <source>
        <dbReference type="EMBL" id="VFK66844.1"/>
    </source>
</evidence>
<dbReference type="SMART" id="SM00558">
    <property type="entry name" value="JmjC"/>
    <property type="match status" value="2"/>
</dbReference>
<evidence type="ECO:0000313" key="3">
    <source>
        <dbReference type="EMBL" id="VFK72245.1"/>
    </source>
</evidence>
<dbReference type="Gene3D" id="2.60.120.10">
    <property type="entry name" value="Jelly Rolls"/>
    <property type="match status" value="1"/>
</dbReference>
<evidence type="ECO:0000259" key="1">
    <source>
        <dbReference type="PROSITE" id="PS51184"/>
    </source>
</evidence>
<feature type="domain" description="JmjC" evidence="1">
    <location>
        <begin position="90"/>
        <end position="254"/>
    </location>
</feature>
<protein>
    <submittedName>
        <fullName evidence="3">Cupin-like domain-containing protein</fullName>
    </submittedName>
</protein>
<name>A0A451B1T4_9GAMM</name>
<sequence length="696" mass="79717">MKEVSVPVLKETSADVFFQDYVMRNRPCLSRGGARDWPAVTRWRDDEYLRRVAGRERIARTTSILPNNGFDHHSIIEPALFDDFLDSYKDNARLYVNDAAIPDVLVGDLGGSPMLGGLARLDTLPWGDKRLTMFMGSGDQLAPLHYDDEDNVYVVIDGEKDILLFDIADFAAMYPHNDNRLPDFSRVSLSHIDYEQYPLIEAVTCYRARLRAGDMLYMPAYWWHEVRSVGRSIAVSYIRLDRRTQLLVFGKLLRAGVFPLDAQEQARLVAMLDDLEGAAEEARARPMEVLARDDIFAFCLRVLAFYSHEKASGNDLRAARLACRQAAPLAARMLKQAEGRYSYPVLFLLQNFSTVMRAFSNGDKEIYMALANILRKSPIAVDETTTIGAEDFQRDYVDAHRPLVIRGAVRRWRAMDWDDGYLVDKLDAYPLQVDIMPRSRLGEPDLPRAKRVMMSVEAFLPCLPDTDRYHYIADINMPPMLDADLGEHSVFSVFPIWRRRTFWWGKDGQISFLHYDDNENIMCQIDGEKVFLLFDVTDFDCMYPKDRSEFRSVIGVDDDPGRRSLADYPLLARATPYIARIGKGDILYLPCYWWHQVTSHGRNIAVSHIINETQEQRARVAGRLIGAGVLPVPEAVRDALLAIVNTDEKASRRIARLKAYHKEQLEKTGESYYPHGVFKRLIEENLFDIIRGHATY</sequence>
<dbReference type="SUPFAM" id="SSF51197">
    <property type="entry name" value="Clavaminate synthase-like"/>
    <property type="match status" value="2"/>
</dbReference>
<dbReference type="EMBL" id="CAADGD010000103">
    <property type="protein sequence ID" value="VFK72245.1"/>
    <property type="molecule type" value="Genomic_DNA"/>
</dbReference>
<dbReference type="AlphaFoldDB" id="A0A451B1T4"/>
<dbReference type="Gene3D" id="2.60.120.650">
    <property type="entry name" value="Cupin"/>
    <property type="match status" value="1"/>
</dbReference>
<feature type="domain" description="JmjC" evidence="1">
    <location>
        <begin position="474"/>
        <end position="627"/>
    </location>
</feature>
<dbReference type="Pfam" id="PF13621">
    <property type="entry name" value="Cupin_8"/>
    <property type="match status" value="2"/>
</dbReference>
<dbReference type="InterPro" id="IPR014710">
    <property type="entry name" value="RmlC-like_jellyroll"/>
</dbReference>
<dbReference type="PROSITE" id="PS51184">
    <property type="entry name" value="JMJC"/>
    <property type="match status" value="2"/>
</dbReference>
<dbReference type="EMBL" id="CAADFZ010000111">
    <property type="protein sequence ID" value="VFK66844.1"/>
    <property type="molecule type" value="Genomic_DNA"/>
</dbReference>
<dbReference type="InterPro" id="IPR003347">
    <property type="entry name" value="JmjC_dom"/>
</dbReference>
<reference evidence="3" key="1">
    <citation type="submission" date="2019-02" db="EMBL/GenBank/DDBJ databases">
        <authorList>
            <person name="Gruber-Vodicka R. H."/>
            <person name="Seah K. B. B."/>
        </authorList>
    </citation>
    <scope>NUCLEOTIDE SEQUENCE</scope>
    <source>
        <strain evidence="3">BECK_BY19</strain>
        <strain evidence="2">BECK_BY8</strain>
    </source>
</reference>
<accession>A0A451B1T4</accession>
<gene>
    <name evidence="2" type="ORF">BECKUNK1418G_GA0071005_11119</name>
    <name evidence="3" type="ORF">BECKUNK1418H_GA0071006_11039</name>
</gene>